<dbReference type="FunFam" id="3.40.50.1820:FF:000002">
    <property type="entry name" value="S-formylglutathione hydrolase"/>
    <property type="match status" value="1"/>
</dbReference>
<dbReference type="Proteomes" id="UP000183107">
    <property type="component" value="Unassembled WGS sequence"/>
</dbReference>
<comment type="similarity">
    <text evidence="1 7">Belongs to the esterase D family.</text>
</comment>
<dbReference type="InterPro" id="IPR000801">
    <property type="entry name" value="Esterase-like"/>
</dbReference>
<feature type="active site" description="Charge relay system" evidence="6">
    <location>
        <position position="174"/>
    </location>
</feature>
<evidence type="ECO:0000256" key="5">
    <source>
        <dbReference type="NCBIfam" id="TIGR02821"/>
    </source>
</evidence>
<keyword evidence="3 7" id="KW-0378">Hydrolase</keyword>
<evidence type="ECO:0000256" key="7">
    <source>
        <dbReference type="RuleBase" id="RU363068"/>
    </source>
</evidence>
<dbReference type="EC" id="3.1.2.12" evidence="5 7"/>
<evidence type="ECO:0000256" key="6">
    <source>
        <dbReference type="PIRSR" id="PIRSR614186-1"/>
    </source>
</evidence>
<reference evidence="9" key="1">
    <citation type="submission" date="2016-10" db="EMBL/GenBank/DDBJ databases">
        <authorList>
            <person name="Varghese N."/>
        </authorList>
    </citation>
    <scope>NUCLEOTIDE SEQUENCE [LARGE SCALE GENOMIC DNA]</scope>
    <source>
        <strain evidence="9">Nsp8</strain>
    </source>
</reference>
<dbReference type="GO" id="GO:0046294">
    <property type="term" value="P:formaldehyde catabolic process"/>
    <property type="evidence" value="ECO:0007669"/>
    <property type="project" value="InterPro"/>
</dbReference>
<feature type="active site" description="Charge relay system" evidence="6">
    <location>
        <position position="252"/>
    </location>
</feature>
<evidence type="ECO:0000256" key="3">
    <source>
        <dbReference type="ARBA" id="ARBA00022801"/>
    </source>
</evidence>
<gene>
    <name evidence="8" type="ORF">SAMN05216386_2107</name>
</gene>
<dbReference type="OrthoDB" id="9782200at2"/>
<dbReference type="Gene3D" id="3.40.50.1820">
    <property type="entry name" value="alpha/beta hydrolase"/>
    <property type="match status" value="1"/>
</dbReference>
<evidence type="ECO:0000256" key="4">
    <source>
        <dbReference type="ARBA" id="ARBA00047590"/>
    </source>
</evidence>
<feature type="active site" description="Charge relay system" evidence="6">
    <location>
        <position position="285"/>
    </location>
</feature>
<dbReference type="Pfam" id="PF00756">
    <property type="entry name" value="Esterase"/>
    <property type="match status" value="1"/>
</dbReference>
<dbReference type="AlphaFoldDB" id="A0A1I5CRC3"/>
<keyword evidence="9" id="KW-1185">Reference proteome</keyword>
<protein>
    <recommendedName>
        <fullName evidence="5 7">S-formylglutathione hydrolase</fullName>
        <ecNumber evidence="5 7">3.1.2.12</ecNumber>
    </recommendedName>
</protein>
<dbReference type="GO" id="GO:0005829">
    <property type="term" value="C:cytosol"/>
    <property type="evidence" value="ECO:0007669"/>
    <property type="project" value="TreeGrafter"/>
</dbReference>
<comment type="function">
    <text evidence="7">Serine hydrolase involved in the detoxification of formaldehyde.</text>
</comment>
<dbReference type="GO" id="GO:0018738">
    <property type="term" value="F:S-formylglutathione hydrolase activity"/>
    <property type="evidence" value="ECO:0007669"/>
    <property type="project" value="UniProtKB-UniRule"/>
</dbReference>
<organism evidence="8 9">
    <name type="scientific">Nitrosospira briensis</name>
    <dbReference type="NCBI Taxonomy" id="35799"/>
    <lineage>
        <taxon>Bacteria</taxon>
        <taxon>Pseudomonadati</taxon>
        <taxon>Pseudomonadota</taxon>
        <taxon>Betaproteobacteria</taxon>
        <taxon>Nitrosomonadales</taxon>
        <taxon>Nitrosomonadaceae</taxon>
        <taxon>Nitrosospira</taxon>
    </lineage>
</organism>
<name>A0A1I5CRC3_9PROT</name>
<evidence type="ECO:0000256" key="1">
    <source>
        <dbReference type="ARBA" id="ARBA00005622"/>
    </source>
</evidence>
<dbReference type="EMBL" id="FOVJ01000004">
    <property type="protein sequence ID" value="SFN89483.1"/>
    <property type="molecule type" value="Genomic_DNA"/>
</dbReference>
<keyword evidence="2 7" id="KW-0719">Serine esterase</keyword>
<dbReference type="PANTHER" id="PTHR10061">
    <property type="entry name" value="S-FORMYLGLUTATHIONE HYDROLASE"/>
    <property type="match status" value="1"/>
</dbReference>
<dbReference type="STRING" id="1266925.GCA_000619905_02274"/>
<accession>A0A1I5CRC3</accession>
<comment type="catalytic activity">
    <reaction evidence="4 7">
        <text>S-formylglutathione + H2O = formate + glutathione + H(+)</text>
        <dbReference type="Rhea" id="RHEA:14961"/>
        <dbReference type="ChEBI" id="CHEBI:15377"/>
        <dbReference type="ChEBI" id="CHEBI:15378"/>
        <dbReference type="ChEBI" id="CHEBI:15740"/>
        <dbReference type="ChEBI" id="CHEBI:57688"/>
        <dbReference type="ChEBI" id="CHEBI:57925"/>
        <dbReference type="EC" id="3.1.2.12"/>
    </reaction>
</comment>
<sequence length="308" mass="34295">MDIPELQLLSSHRLFDGSQKRYRHRSTSLNCEMNFSIFLPPGVRQEAEIFHGSGGPEGSRTPRPGNSRKAPVIYWLSGLTCTDENFTIKAGAQRVAAELGIVLVMPDTSPRGEGVARASDGAYDLGLGAGFYVNATQEPWSQHYRMYDYIVDELPALVEQCFPVNDKRAICGHSMGGHGALVIALRNPARYRSVSAFSPIVNPITTPWGKKAFSHYLGDDIKNWWGYDATLLVEAARPSEHLPLLIDQGDADEFLAEQLKLERFVSACEAAKYPVQVNLREGYDHSYFFISTFIGNHLRFHAEALDSQ</sequence>
<dbReference type="NCBIfam" id="TIGR02821">
    <property type="entry name" value="fghA_ester_D"/>
    <property type="match status" value="1"/>
</dbReference>
<dbReference type="InterPro" id="IPR029058">
    <property type="entry name" value="AB_hydrolase_fold"/>
</dbReference>
<proteinExistence type="inferred from homology"/>
<dbReference type="GO" id="GO:0052689">
    <property type="term" value="F:carboxylic ester hydrolase activity"/>
    <property type="evidence" value="ECO:0007669"/>
    <property type="project" value="UniProtKB-KW"/>
</dbReference>
<dbReference type="InterPro" id="IPR014186">
    <property type="entry name" value="S-formylglutathione_hydrol"/>
</dbReference>
<evidence type="ECO:0000256" key="2">
    <source>
        <dbReference type="ARBA" id="ARBA00022487"/>
    </source>
</evidence>
<dbReference type="SUPFAM" id="SSF53474">
    <property type="entry name" value="alpha/beta-Hydrolases"/>
    <property type="match status" value="1"/>
</dbReference>
<dbReference type="PANTHER" id="PTHR10061:SF1">
    <property type="entry name" value="S-FORMYLGLUTATHIONE HYDROLASE YEIG"/>
    <property type="match status" value="1"/>
</dbReference>
<evidence type="ECO:0000313" key="9">
    <source>
        <dbReference type="Proteomes" id="UP000183107"/>
    </source>
</evidence>
<evidence type="ECO:0000313" key="8">
    <source>
        <dbReference type="EMBL" id="SFN89483.1"/>
    </source>
</evidence>